<keyword evidence="4" id="KW-1185">Reference proteome</keyword>
<dbReference type="HOGENOM" id="CLU_1207638_0_0_2"/>
<dbReference type="RefSeq" id="WP_015733216.1">
    <property type="nucleotide sequence ID" value="NC_013407.1"/>
</dbReference>
<dbReference type="GeneID" id="8513477"/>
<dbReference type="eggNOG" id="arCOG03430">
    <property type="taxonomic scope" value="Archaea"/>
</dbReference>
<name>C9RHE4_METVM</name>
<dbReference type="PROSITE" id="PS50966">
    <property type="entry name" value="ZF_SWIM"/>
    <property type="match status" value="1"/>
</dbReference>
<keyword evidence="1" id="KW-0479">Metal-binding</keyword>
<dbReference type="InterPro" id="IPR007527">
    <property type="entry name" value="Znf_SWIM"/>
</dbReference>
<evidence type="ECO:0000256" key="1">
    <source>
        <dbReference type="PROSITE-ProRule" id="PRU00325"/>
    </source>
</evidence>
<reference evidence="3" key="1">
    <citation type="submission" date="2009-10" db="EMBL/GenBank/DDBJ databases">
        <title>Complete sequence of chromosome of Methanocaldococcus vulcanius M7.</title>
        <authorList>
            <consortium name="US DOE Joint Genome Institute"/>
            <person name="Lucas S."/>
            <person name="Copeland A."/>
            <person name="Lapidus A."/>
            <person name="Glavina del Rio T."/>
            <person name="Dalin E."/>
            <person name="Tice H."/>
            <person name="Bruce D."/>
            <person name="Goodwin L."/>
            <person name="Pitluck S."/>
            <person name="Lcollab F.I."/>
            <person name="Brettin T."/>
            <person name="Detter J.C."/>
            <person name="Han C."/>
            <person name="Tapia R."/>
            <person name="Kuske C.R."/>
            <person name="Schmutz J."/>
            <person name="Larimer F."/>
            <person name="Land M."/>
            <person name="Hauser L."/>
            <person name="Kyrpides N."/>
            <person name="Ovchinikova G."/>
            <person name="Sieprawska-Lupa M."/>
            <person name="Whitman W.B."/>
            <person name="Woyke T."/>
        </authorList>
    </citation>
    <scope>NUCLEOTIDE SEQUENCE [LARGE SCALE GENOMIC DNA]</scope>
    <source>
        <strain evidence="3">M7</strain>
    </source>
</reference>
<accession>C9RHE4</accession>
<dbReference type="Pfam" id="PF04434">
    <property type="entry name" value="SWIM"/>
    <property type="match status" value="1"/>
</dbReference>
<dbReference type="STRING" id="579137.Metvu_1138"/>
<sequence length="226" mass="27067">MKYDSRVVERGKAYYKNNLVKYCIKFGDFLFGEVFGSELYRVKVDLKDHSSICSCPYRFNCKHGYALIEAYKNNNYIDGDEIFNNLKNKSKEELLDILKELVVKNYLWDCFVDVDSLIYRAIGIIKLIPIEKKHIFTLISFLRNCFVKNAKDEELLRVIVEMLKMDLDFNDSNIIEALTLILDEIFERKNKETIKKLVDLYRKNRKELWLVQDYLIENWDYLDEFK</sequence>
<evidence type="ECO:0000313" key="4">
    <source>
        <dbReference type="Proteomes" id="UP000002063"/>
    </source>
</evidence>
<organism evidence="3 4">
    <name type="scientific">Methanocaldococcus vulcanius (strain ATCC 700851 / DSM 12094 / M7)</name>
    <name type="common">Methanococcus vulcanius</name>
    <dbReference type="NCBI Taxonomy" id="579137"/>
    <lineage>
        <taxon>Archaea</taxon>
        <taxon>Methanobacteriati</taxon>
        <taxon>Methanobacteriota</taxon>
        <taxon>Methanomada group</taxon>
        <taxon>Methanococci</taxon>
        <taxon>Methanococcales</taxon>
        <taxon>Methanocaldococcaceae</taxon>
        <taxon>Methanocaldococcus</taxon>
    </lineage>
</organism>
<keyword evidence="1" id="KW-0862">Zinc</keyword>
<dbReference type="OrthoDB" id="41163at2157"/>
<evidence type="ECO:0000313" key="3">
    <source>
        <dbReference type="EMBL" id="ACX72996.1"/>
    </source>
</evidence>
<dbReference type="EMBL" id="CP001787">
    <property type="protein sequence ID" value="ACX72996.1"/>
    <property type="molecule type" value="Genomic_DNA"/>
</dbReference>
<proteinExistence type="predicted"/>
<dbReference type="AlphaFoldDB" id="C9RHE4"/>
<dbReference type="Proteomes" id="UP000002063">
    <property type="component" value="Chromosome"/>
</dbReference>
<feature type="domain" description="SWIM-type" evidence="2">
    <location>
        <begin position="40"/>
        <end position="72"/>
    </location>
</feature>
<evidence type="ECO:0000259" key="2">
    <source>
        <dbReference type="PROSITE" id="PS50966"/>
    </source>
</evidence>
<dbReference type="GO" id="GO:0008270">
    <property type="term" value="F:zinc ion binding"/>
    <property type="evidence" value="ECO:0007669"/>
    <property type="project" value="UniProtKB-KW"/>
</dbReference>
<keyword evidence="1" id="KW-0863">Zinc-finger</keyword>
<gene>
    <name evidence="3" type="ordered locus">Metvu_1138</name>
</gene>
<dbReference type="KEGG" id="mvu:Metvu_1138"/>
<protein>
    <submittedName>
        <fullName evidence="3">Zinc finger SWIM domain protein</fullName>
    </submittedName>
</protein>